<evidence type="ECO:0000259" key="1">
    <source>
        <dbReference type="Pfam" id="PF19250"/>
    </source>
</evidence>
<accession>A0A9N8EUW2</accession>
<name>A0A9N8EUW2_9STRA</name>
<dbReference type="OrthoDB" id="54072at2759"/>
<dbReference type="Proteomes" id="UP001153069">
    <property type="component" value="Unassembled WGS sequence"/>
</dbReference>
<dbReference type="AlphaFoldDB" id="A0A9N8EUW2"/>
<dbReference type="Pfam" id="PF19250">
    <property type="entry name" value="DUF5898"/>
    <property type="match status" value="1"/>
</dbReference>
<keyword evidence="3" id="KW-1185">Reference proteome</keyword>
<dbReference type="EMBL" id="CAICTM010001687">
    <property type="protein sequence ID" value="CAB9525524.1"/>
    <property type="molecule type" value="Genomic_DNA"/>
</dbReference>
<protein>
    <recommendedName>
        <fullName evidence="1">DUF5898 domain-containing protein</fullName>
    </recommendedName>
</protein>
<organism evidence="2 3">
    <name type="scientific">Seminavis robusta</name>
    <dbReference type="NCBI Taxonomy" id="568900"/>
    <lineage>
        <taxon>Eukaryota</taxon>
        <taxon>Sar</taxon>
        <taxon>Stramenopiles</taxon>
        <taxon>Ochrophyta</taxon>
        <taxon>Bacillariophyta</taxon>
        <taxon>Bacillariophyceae</taxon>
        <taxon>Bacillariophycidae</taxon>
        <taxon>Naviculales</taxon>
        <taxon>Naviculaceae</taxon>
        <taxon>Seminavis</taxon>
    </lineage>
</organism>
<evidence type="ECO:0000313" key="2">
    <source>
        <dbReference type="EMBL" id="CAB9525524.1"/>
    </source>
</evidence>
<dbReference type="InterPro" id="IPR045417">
    <property type="entry name" value="DUF5898"/>
</dbReference>
<reference evidence="2" key="1">
    <citation type="submission" date="2020-06" db="EMBL/GenBank/DDBJ databases">
        <authorList>
            <consortium name="Plant Systems Biology data submission"/>
        </authorList>
    </citation>
    <scope>NUCLEOTIDE SEQUENCE</scope>
    <source>
        <strain evidence="2">D6</strain>
    </source>
</reference>
<proteinExistence type="predicted"/>
<gene>
    <name evidence="2" type="ORF">SEMRO_1689_G291290.1</name>
</gene>
<feature type="domain" description="DUF5898" evidence="1">
    <location>
        <begin position="24"/>
        <end position="148"/>
    </location>
</feature>
<evidence type="ECO:0000313" key="3">
    <source>
        <dbReference type="Proteomes" id="UP001153069"/>
    </source>
</evidence>
<comment type="caution">
    <text evidence="2">The sequence shown here is derived from an EMBL/GenBank/DDBJ whole genome shotgun (WGS) entry which is preliminary data.</text>
</comment>
<sequence>MDHARKCQQNLPEGPSSYYIVGSLGNGATSNGFHALDSEGKEVALKVYVKHTNANGTVMSKEKFEKVAEASVNREAENFNSIYNDLKAEEVKLSGIGRWCVVMPFFRPIEKAKRRGNLEKIQEALRKLEVTGLKYRDDDVRWRHVGLYKESCILFDLADLEKVRPDDTSFVKGHHDVLENRIEKEPVAEEKLFKIETPTKP</sequence>